<dbReference type="GO" id="GO:0000976">
    <property type="term" value="F:transcription cis-regulatory region binding"/>
    <property type="evidence" value="ECO:0007669"/>
    <property type="project" value="TreeGrafter"/>
</dbReference>
<dbReference type="SUPFAM" id="SSF46689">
    <property type="entry name" value="Homeodomain-like"/>
    <property type="match status" value="1"/>
</dbReference>
<evidence type="ECO:0000259" key="2">
    <source>
        <dbReference type="Pfam" id="PF00440"/>
    </source>
</evidence>
<keyword evidence="1" id="KW-0238">DNA-binding</keyword>
<keyword evidence="4" id="KW-1185">Reference proteome</keyword>
<gene>
    <name evidence="3" type="ORF">HGA08_13760</name>
</gene>
<evidence type="ECO:0000313" key="3">
    <source>
        <dbReference type="EMBL" id="NKY51285.1"/>
    </source>
</evidence>
<feature type="domain" description="HTH tetR-type" evidence="2">
    <location>
        <begin position="9"/>
        <end position="56"/>
    </location>
</feature>
<dbReference type="Gene3D" id="1.10.357.10">
    <property type="entry name" value="Tetracycline Repressor, domain 2"/>
    <property type="match status" value="1"/>
</dbReference>
<protein>
    <submittedName>
        <fullName evidence="3">Helix-turn-helix transcriptional regulator</fullName>
    </submittedName>
</protein>
<dbReference type="AlphaFoldDB" id="A0A846XZP6"/>
<reference evidence="3 4" key="1">
    <citation type="submission" date="2020-04" db="EMBL/GenBank/DDBJ databases">
        <title>MicrobeNet Type strains.</title>
        <authorList>
            <person name="Nicholson A.C."/>
        </authorList>
    </citation>
    <scope>NUCLEOTIDE SEQUENCE [LARGE SCALE GENOMIC DNA]</scope>
    <source>
        <strain evidence="3 4">JCM 12354</strain>
    </source>
</reference>
<evidence type="ECO:0000256" key="1">
    <source>
        <dbReference type="ARBA" id="ARBA00023125"/>
    </source>
</evidence>
<accession>A0A846XZP6</accession>
<dbReference type="InterPro" id="IPR001647">
    <property type="entry name" value="HTH_TetR"/>
</dbReference>
<proteinExistence type="predicted"/>
<dbReference type="GO" id="GO:0003700">
    <property type="term" value="F:DNA-binding transcription factor activity"/>
    <property type="evidence" value="ECO:0007669"/>
    <property type="project" value="TreeGrafter"/>
</dbReference>
<dbReference type="InterPro" id="IPR009057">
    <property type="entry name" value="Homeodomain-like_sf"/>
</dbReference>
<evidence type="ECO:0000313" key="4">
    <source>
        <dbReference type="Proteomes" id="UP000565711"/>
    </source>
</evidence>
<dbReference type="Pfam" id="PF00440">
    <property type="entry name" value="TetR_N"/>
    <property type="match status" value="1"/>
</dbReference>
<dbReference type="Proteomes" id="UP000565711">
    <property type="component" value="Unassembled WGS sequence"/>
</dbReference>
<organism evidence="3 4">
    <name type="scientific">Nocardia vermiculata</name>
    <dbReference type="NCBI Taxonomy" id="257274"/>
    <lineage>
        <taxon>Bacteria</taxon>
        <taxon>Bacillati</taxon>
        <taxon>Actinomycetota</taxon>
        <taxon>Actinomycetes</taxon>
        <taxon>Mycobacteriales</taxon>
        <taxon>Nocardiaceae</taxon>
        <taxon>Nocardia</taxon>
    </lineage>
</organism>
<dbReference type="EMBL" id="JAAXOP010000006">
    <property type="protein sequence ID" value="NKY51285.1"/>
    <property type="molecule type" value="Genomic_DNA"/>
</dbReference>
<dbReference type="InterPro" id="IPR050109">
    <property type="entry name" value="HTH-type_TetR-like_transc_reg"/>
</dbReference>
<comment type="caution">
    <text evidence="3">The sequence shown here is derived from an EMBL/GenBank/DDBJ whole genome shotgun (WGS) entry which is preliminary data.</text>
</comment>
<dbReference type="PANTHER" id="PTHR30055">
    <property type="entry name" value="HTH-TYPE TRANSCRIPTIONAL REGULATOR RUTR"/>
    <property type="match status" value="1"/>
</dbReference>
<dbReference type="PANTHER" id="PTHR30055:SF235">
    <property type="entry name" value="TRANSCRIPTIONAL REGULATORY PROTEIN"/>
    <property type="match status" value="1"/>
</dbReference>
<dbReference type="RefSeq" id="WP_168436122.1">
    <property type="nucleotide sequence ID" value="NZ_JAAXOP010000006.1"/>
</dbReference>
<sequence>MSDDARRKILLAAERLFAEHGVEHVSLRQIGERAEQKNNSAVQYHFGDKSTLIQALYDLRLVPLNAERHRMLAALDRPDADGLAAAYVLPLATAVVAAGGSSCYARFIDRYLGRGRDFEPFDDQHGSGSREVVRQMSELMSELNPEVQEERLRMIQVVTIRTLADLEYRLETGRVDPHSCDLTIATLIEVVGMLVRTPTTVTL</sequence>
<name>A0A846XZP6_9NOCA</name>